<evidence type="ECO:0000313" key="3">
    <source>
        <dbReference type="EMBL" id="RSM08788.1"/>
    </source>
</evidence>
<protein>
    <submittedName>
        <fullName evidence="3">Uncharacterized protein</fullName>
    </submittedName>
</protein>
<dbReference type="Proteomes" id="UP000287144">
    <property type="component" value="Unassembled WGS sequence"/>
</dbReference>
<proteinExistence type="predicted"/>
<feature type="coiled-coil region" evidence="1">
    <location>
        <begin position="54"/>
        <end position="109"/>
    </location>
</feature>
<organism evidence="3 4">
    <name type="scientific">Fusarium oligoseptatum</name>
    <dbReference type="NCBI Taxonomy" id="2604345"/>
    <lineage>
        <taxon>Eukaryota</taxon>
        <taxon>Fungi</taxon>
        <taxon>Dikarya</taxon>
        <taxon>Ascomycota</taxon>
        <taxon>Pezizomycotina</taxon>
        <taxon>Sordariomycetes</taxon>
        <taxon>Hypocreomycetidae</taxon>
        <taxon>Hypocreales</taxon>
        <taxon>Nectriaceae</taxon>
        <taxon>Fusarium</taxon>
        <taxon>Fusarium solani species complex</taxon>
    </lineage>
</organism>
<comment type="caution">
    <text evidence="3">The sequence shown here is derived from an EMBL/GenBank/DDBJ whole genome shotgun (WGS) entry which is preliminary data.</text>
</comment>
<name>A0A428U3K0_9HYPO</name>
<evidence type="ECO:0000256" key="1">
    <source>
        <dbReference type="SAM" id="Coils"/>
    </source>
</evidence>
<feature type="region of interest" description="Disordered" evidence="2">
    <location>
        <begin position="1"/>
        <end position="54"/>
    </location>
</feature>
<keyword evidence="4" id="KW-1185">Reference proteome</keyword>
<evidence type="ECO:0000313" key="4">
    <source>
        <dbReference type="Proteomes" id="UP000287144"/>
    </source>
</evidence>
<reference evidence="3 4" key="1">
    <citation type="submission" date="2017-06" db="EMBL/GenBank/DDBJ databases">
        <title>Comparative genomic analysis of Ambrosia Fusariam Clade fungi.</title>
        <authorList>
            <person name="Stajich J.E."/>
            <person name="Carrillo J."/>
            <person name="Kijimoto T."/>
            <person name="Eskalen A."/>
            <person name="O'Donnell K."/>
            <person name="Kasson M."/>
        </authorList>
    </citation>
    <scope>NUCLEOTIDE SEQUENCE [LARGE SCALE GENOMIC DNA]</scope>
    <source>
        <strain evidence="3 4">NRRL62579</strain>
    </source>
</reference>
<evidence type="ECO:0000256" key="2">
    <source>
        <dbReference type="SAM" id="MobiDB-lite"/>
    </source>
</evidence>
<sequence length="432" mass="49220">MGGKSMRHYHEQPPYPLQAPERRESQYRGDEGRRREEHGTRSAPRSEVPRAPSIKELMHDNQILQQNNLRLKGDMQKLESERAGLKNRVEAMQSALDAQESRLGRQEQDDSVKQQFDNVFHPIKKWATNFCRDASQPIDMTDISPSLTPLVQRVIPSIPSLEHLSEYLPGSDMKRRKMFVRGWIAFNVTYRILSDPKQPESETDLWLHKQERDAVKSLESIFISDKEISKSSYHEWRALTVTLLDKSLPSRSPTQDTMETLREIMQSTLELIRPLGSQTADMAELQRTLLNNVFIPAVELSRVLRRQRAYWFVCFPEVTAAKDLVSDEQPPVYPFKPRDMADIDSADEEADARGQCLKGVDIIILPGLYKCGDNDGEQYETDFVVEKAQVSCGEIKIQDEVEASLTLKGPLHLAPLTSNKVGEMAELVMASG</sequence>
<feature type="compositionally biased region" description="Basic and acidic residues" evidence="2">
    <location>
        <begin position="20"/>
        <end position="40"/>
    </location>
</feature>
<dbReference type="EMBL" id="NKCK01000032">
    <property type="protein sequence ID" value="RSM08788.1"/>
    <property type="molecule type" value="Genomic_DNA"/>
</dbReference>
<keyword evidence="1" id="KW-0175">Coiled coil</keyword>
<gene>
    <name evidence="3" type="ORF">CEP52_004480</name>
</gene>
<dbReference type="AlphaFoldDB" id="A0A428U3K0"/>
<accession>A0A428U3K0</accession>